<proteinExistence type="predicted"/>
<reference evidence="5 6" key="1">
    <citation type="submission" date="2014-03" db="EMBL/GenBank/DDBJ databases">
        <authorList>
            <person name="Sibley D."/>
            <person name="Venepally P."/>
            <person name="Karamycheva S."/>
            <person name="Hadjithomas M."/>
            <person name="Khan A."/>
            <person name="Brunk B."/>
            <person name="Roos D."/>
            <person name="Caler E."/>
            <person name="Lorenzi H."/>
        </authorList>
    </citation>
    <scope>NUCLEOTIDE SEQUENCE [LARGE SCALE GENOMIC DNA]</scope>
    <source>
        <strain evidence="6">p89</strain>
    </source>
</reference>
<evidence type="ECO:0000256" key="1">
    <source>
        <dbReference type="PROSITE-ProRule" id="PRU00047"/>
    </source>
</evidence>
<feature type="compositionally biased region" description="Low complexity" evidence="2">
    <location>
        <begin position="625"/>
        <end position="635"/>
    </location>
</feature>
<gene>
    <name evidence="5" type="ORF">TGP89_321560</name>
</gene>
<dbReference type="Pfam" id="PF01805">
    <property type="entry name" value="Surp"/>
    <property type="match status" value="1"/>
</dbReference>
<dbReference type="SUPFAM" id="SSF57756">
    <property type="entry name" value="Retrovirus zinc finger-like domains"/>
    <property type="match status" value="1"/>
</dbReference>
<dbReference type="InterPro" id="IPR056922">
    <property type="entry name" value="SWAP1_C"/>
</dbReference>
<dbReference type="PROSITE" id="PS51391">
    <property type="entry name" value="CID"/>
    <property type="match status" value="1"/>
</dbReference>
<dbReference type="SUPFAM" id="SSF109905">
    <property type="entry name" value="Surp module (SWAP domain)"/>
    <property type="match status" value="1"/>
</dbReference>
<evidence type="ECO:0000259" key="3">
    <source>
        <dbReference type="PROSITE" id="PS50158"/>
    </source>
</evidence>
<feature type="compositionally biased region" description="Polar residues" evidence="2">
    <location>
        <begin position="62"/>
        <end position="88"/>
    </location>
</feature>
<evidence type="ECO:0000259" key="4">
    <source>
        <dbReference type="PROSITE" id="PS51391"/>
    </source>
</evidence>
<dbReference type="Pfam" id="PF25123">
    <property type="entry name" value="SWAP1_C"/>
    <property type="match status" value="1"/>
</dbReference>
<feature type="region of interest" description="Disordered" evidence="2">
    <location>
        <begin position="62"/>
        <end position="101"/>
    </location>
</feature>
<dbReference type="VEuPathDB" id="ToxoDB:TGP89_321560"/>
<dbReference type="OrthoDB" id="21470at2759"/>
<dbReference type="SMART" id="SM00343">
    <property type="entry name" value="ZnF_C2HC"/>
    <property type="match status" value="1"/>
</dbReference>
<dbReference type="GO" id="GO:0048471">
    <property type="term" value="C:perinuclear region of cytoplasm"/>
    <property type="evidence" value="ECO:0007669"/>
    <property type="project" value="TreeGrafter"/>
</dbReference>
<dbReference type="GO" id="GO:0006396">
    <property type="term" value="P:RNA processing"/>
    <property type="evidence" value="ECO:0007669"/>
    <property type="project" value="InterPro"/>
</dbReference>
<dbReference type="InterPro" id="IPR035967">
    <property type="entry name" value="SWAP/Surp_sf"/>
</dbReference>
<dbReference type="InterPro" id="IPR000061">
    <property type="entry name" value="Surp"/>
</dbReference>
<dbReference type="Gene3D" id="1.25.40.90">
    <property type="match status" value="1"/>
</dbReference>
<feature type="region of interest" description="Disordered" evidence="2">
    <location>
        <begin position="432"/>
        <end position="515"/>
    </location>
</feature>
<dbReference type="PROSITE" id="PS50158">
    <property type="entry name" value="ZF_CCHC"/>
    <property type="match status" value="1"/>
</dbReference>
<feature type="region of interest" description="Disordered" evidence="2">
    <location>
        <begin position="583"/>
        <end position="668"/>
    </location>
</feature>
<comment type="caution">
    <text evidence="5">The sequence shown here is derived from an EMBL/GenBank/DDBJ whole genome shotgun (WGS) entry which is preliminary data.</text>
</comment>
<sequence length="770" mass="85255">MWPATPSPCGTGMQQTPPGSAGYSLGSAGGSTGQYVQPSYDPQNYNQQHQMYAQNTCDYMQTPSQTPYAHSASPYGQQGRDFSQQGMNYGQQASAAGSSYSQTPGGGYYGTGQGSLDYSQQYHGTPPAPVVYSPPNAGYRDGSSIANNFYSQQGAYPSHPGGYEHTVGYGLPQPVRPPADPELVKRIHTIAEYCCRNPEMEALVRQRDGADPRFAFINGGEGYDYFRYAVSCLQQGLDPSEQAAAVEGNMQNVGAETGDANQLTREFDIDSLIMQYQEPPERAALSEALAKELDDVVLSLEKQATSTAIRSGRHWMEVNGGGSEEAAQSLACALKKKQATLGSFLHKLNVLYLVHDVVQNEFVHKKGSVLISAFKPYLVWMLRDAYQAAARDPSSIEKVEKILSLWVKRGIIDEDEQEEMSFLMSSPDVGRYLSPNAGDDPQAAFDSRLSNRFPDASQGRHPFMQPGVSPGYPGTMGENLSSGQVPPPPPPRPGSHSRMHGGFDRRPDEMGYTPESVPVGMMATMLRSMSKRAKNMQTAFVPYRALDPLTTPQQLPAVEPPSDYMLDRIRDFYEDLEEIEEKLNRQSERRSRSNSRDSRENGRKSRSGSWSSTESPRRRRRRSQSRSASRDPSPSACLDDRLRERDRERRMREVKRGGLPVDKPPSWVNTEMGVGDDGSFSGHPGLRGARLGLGAAAEVEERMEQRQPPPTDDPFEMFRRQRAGKYHDIIASNKAAARLEQQAQRFADKNCYVCGKIGHIARDCPSRAYR</sequence>
<feature type="compositionally biased region" description="Low complexity" evidence="2">
    <location>
        <begin position="89"/>
        <end position="101"/>
    </location>
</feature>
<dbReference type="EMBL" id="AEYI02002492">
    <property type="protein sequence ID" value="KFG28065.1"/>
    <property type="molecule type" value="Genomic_DNA"/>
</dbReference>
<name>A0A086J7E7_TOXGO</name>
<keyword evidence="1" id="KW-0479">Metal-binding</keyword>
<feature type="compositionally biased region" description="Polar residues" evidence="2">
    <location>
        <begin position="34"/>
        <end position="43"/>
    </location>
</feature>
<dbReference type="GO" id="GO:0006874">
    <property type="term" value="P:intracellular calcium ion homeostasis"/>
    <property type="evidence" value="ECO:0007669"/>
    <property type="project" value="TreeGrafter"/>
</dbReference>
<dbReference type="InterPro" id="IPR008942">
    <property type="entry name" value="ENTH_VHS"/>
</dbReference>
<dbReference type="SMART" id="SM00648">
    <property type="entry name" value="SWAP"/>
    <property type="match status" value="1"/>
</dbReference>
<dbReference type="PANTHER" id="PTHR12323:SF0">
    <property type="entry name" value="CALCIUM HOMEOSTASIS ENDOPLASMIC RETICULUM PROTEIN"/>
    <property type="match status" value="1"/>
</dbReference>
<feature type="compositionally biased region" description="Basic and acidic residues" evidence="2">
    <location>
        <begin position="583"/>
        <end position="603"/>
    </location>
</feature>
<dbReference type="Gene3D" id="1.10.10.790">
    <property type="entry name" value="Surp module"/>
    <property type="match status" value="1"/>
</dbReference>
<feature type="compositionally biased region" description="Basic and acidic residues" evidence="2">
    <location>
        <begin position="638"/>
        <end position="656"/>
    </location>
</feature>
<dbReference type="Gene3D" id="4.10.60.10">
    <property type="entry name" value="Zinc finger, CCHC-type"/>
    <property type="match status" value="1"/>
</dbReference>
<feature type="domain" description="CID" evidence="4">
    <location>
        <begin position="285"/>
        <end position="428"/>
    </location>
</feature>
<dbReference type="GO" id="GO:0003723">
    <property type="term" value="F:RNA binding"/>
    <property type="evidence" value="ECO:0007669"/>
    <property type="project" value="InterPro"/>
</dbReference>
<dbReference type="PANTHER" id="PTHR12323">
    <property type="entry name" value="SR-RELATED CTD ASSOCIATED FACTOR 6"/>
    <property type="match status" value="1"/>
</dbReference>
<keyword evidence="1" id="KW-0862">Zinc</keyword>
<dbReference type="GO" id="GO:0008270">
    <property type="term" value="F:zinc ion binding"/>
    <property type="evidence" value="ECO:0007669"/>
    <property type="project" value="UniProtKB-KW"/>
</dbReference>
<accession>A0A086J7E7</accession>
<organism evidence="5 6">
    <name type="scientific">Toxoplasma gondii p89</name>
    <dbReference type="NCBI Taxonomy" id="943119"/>
    <lineage>
        <taxon>Eukaryota</taxon>
        <taxon>Sar</taxon>
        <taxon>Alveolata</taxon>
        <taxon>Apicomplexa</taxon>
        <taxon>Conoidasida</taxon>
        <taxon>Coccidia</taxon>
        <taxon>Eucoccidiorida</taxon>
        <taxon>Eimeriorina</taxon>
        <taxon>Sarcocystidae</taxon>
        <taxon>Toxoplasma</taxon>
    </lineage>
</organism>
<dbReference type="Pfam" id="PF04818">
    <property type="entry name" value="CID"/>
    <property type="match status" value="1"/>
</dbReference>
<dbReference type="InterPro" id="IPR001878">
    <property type="entry name" value="Znf_CCHC"/>
</dbReference>
<dbReference type="Pfam" id="PF00098">
    <property type="entry name" value="zf-CCHC"/>
    <property type="match status" value="1"/>
</dbReference>
<feature type="region of interest" description="Disordered" evidence="2">
    <location>
        <begin position="1"/>
        <end position="43"/>
    </location>
</feature>
<evidence type="ECO:0000313" key="5">
    <source>
        <dbReference type="EMBL" id="KFG28065.1"/>
    </source>
</evidence>
<dbReference type="InterPro" id="IPR036875">
    <property type="entry name" value="Znf_CCHC_sf"/>
</dbReference>
<dbReference type="InterPro" id="IPR006569">
    <property type="entry name" value="CID_dom"/>
</dbReference>
<dbReference type="Proteomes" id="UP000028828">
    <property type="component" value="Unassembled WGS sequence"/>
</dbReference>
<evidence type="ECO:0000256" key="2">
    <source>
        <dbReference type="SAM" id="MobiDB-lite"/>
    </source>
</evidence>
<feature type="domain" description="CCHC-type" evidence="3">
    <location>
        <begin position="751"/>
        <end position="766"/>
    </location>
</feature>
<keyword evidence="1" id="KW-0863">Zinc-finger</keyword>
<dbReference type="AlphaFoldDB" id="A0A086J7E7"/>
<protein>
    <submittedName>
        <fullName evidence="5">Zinc knuckle domain-containing protein</fullName>
    </submittedName>
</protein>
<evidence type="ECO:0000313" key="6">
    <source>
        <dbReference type="Proteomes" id="UP000028828"/>
    </source>
</evidence>